<feature type="compositionally biased region" description="Gly residues" evidence="1">
    <location>
        <begin position="98"/>
        <end position="126"/>
    </location>
</feature>
<gene>
    <name evidence="3" type="ORF">PSA01_52630</name>
</gene>
<keyword evidence="2" id="KW-0812">Transmembrane</keyword>
<organism evidence="3 4">
    <name type="scientific">Pseudonocardia saturnea</name>
    <dbReference type="NCBI Taxonomy" id="33909"/>
    <lineage>
        <taxon>Bacteria</taxon>
        <taxon>Bacillati</taxon>
        <taxon>Actinomycetota</taxon>
        <taxon>Actinomycetes</taxon>
        <taxon>Pseudonocardiales</taxon>
        <taxon>Pseudonocardiaceae</taxon>
        <taxon>Pseudonocardia</taxon>
    </lineage>
</organism>
<feature type="compositionally biased region" description="Low complexity" evidence="1">
    <location>
        <begin position="32"/>
        <end position="49"/>
    </location>
</feature>
<feature type="compositionally biased region" description="Pro residues" evidence="1">
    <location>
        <begin position="1"/>
        <end position="12"/>
    </location>
</feature>
<dbReference type="Proteomes" id="UP000320693">
    <property type="component" value="Unassembled WGS sequence"/>
</dbReference>
<feature type="compositionally biased region" description="Low complexity" evidence="1">
    <location>
        <begin position="65"/>
        <end position="78"/>
    </location>
</feature>
<evidence type="ECO:0000256" key="1">
    <source>
        <dbReference type="SAM" id="MobiDB-lite"/>
    </source>
</evidence>
<protein>
    <submittedName>
        <fullName evidence="3">Uncharacterized protein</fullName>
    </submittedName>
</protein>
<reference evidence="3 4" key="1">
    <citation type="submission" date="2019-06" db="EMBL/GenBank/DDBJ databases">
        <title>Whole genome shotgun sequence of Pseudonocardia saturnea NBRC 14499.</title>
        <authorList>
            <person name="Hosoyama A."/>
            <person name="Uohara A."/>
            <person name="Ohji S."/>
            <person name="Ichikawa N."/>
        </authorList>
    </citation>
    <scope>NUCLEOTIDE SEQUENCE [LARGE SCALE GENOMIC DNA]</scope>
    <source>
        <strain evidence="3 4">NBRC 14499</strain>
    </source>
</reference>
<accession>A0ABQ0S5Q7</accession>
<feature type="compositionally biased region" description="Polar residues" evidence="1">
    <location>
        <begin position="379"/>
        <end position="388"/>
    </location>
</feature>
<evidence type="ECO:0000313" key="3">
    <source>
        <dbReference type="EMBL" id="GEC28234.1"/>
    </source>
</evidence>
<evidence type="ECO:0000313" key="4">
    <source>
        <dbReference type="Proteomes" id="UP000320693"/>
    </source>
</evidence>
<feature type="compositionally biased region" description="Gly residues" evidence="1">
    <location>
        <begin position="389"/>
        <end position="403"/>
    </location>
</feature>
<keyword evidence="2" id="KW-1133">Transmembrane helix</keyword>
<feature type="region of interest" description="Disordered" evidence="1">
    <location>
        <begin position="295"/>
        <end position="403"/>
    </location>
</feature>
<dbReference type="RefSeq" id="WP_125911627.1">
    <property type="nucleotide sequence ID" value="NZ_BJNH01000073.1"/>
</dbReference>
<evidence type="ECO:0000256" key="2">
    <source>
        <dbReference type="SAM" id="Phobius"/>
    </source>
</evidence>
<keyword evidence="4" id="KW-1185">Reference proteome</keyword>
<keyword evidence="2" id="KW-0472">Membrane</keyword>
<name>A0ABQ0S5Q7_9PSEU</name>
<feature type="compositionally biased region" description="Pro residues" evidence="1">
    <location>
        <begin position="50"/>
        <end position="64"/>
    </location>
</feature>
<sequence length="403" mass="39652">MPQQRPPEPGPGDDPRGVPGGHRTAHPLPTGRPVAPDAPRVPVQRRTAPSRPPQSSPPGVPPVRPSRAAQRPTRVVPGPGVPQGTPPGGHPQTRAYPGGPGAAGPGGPHGPVGGGPGGGGGTGGTGDGKEPAGGETSSLKADLSPTKIAAGAGAAVVTAILGSFLGAVGTVIGAALGSIISTLATTLFTRSIEVSKEKAVELAKKGTVIAAREPGGRPVAGPTGEETVLLDPAQAPGRTQRAASDAKPGRIRRVRLTRKTMIVSAVIGVVTFAVSMFLITGFEFLKGSPIGGGGEGTSIGRAVGGPPPQETTEQDDGTGSGDTDSTGSETSTSESESSTSTSESTESTGTSEPGQQGSSGSDQGGSLQDRLNRVLPTEQPESGRQQSGQDGGNTGGGNTGGNN</sequence>
<feature type="region of interest" description="Disordered" evidence="1">
    <location>
        <begin position="1"/>
        <end position="140"/>
    </location>
</feature>
<feature type="transmembrane region" description="Helical" evidence="2">
    <location>
        <begin position="260"/>
        <end position="279"/>
    </location>
</feature>
<dbReference type="EMBL" id="BJNH01000073">
    <property type="protein sequence ID" value="GEC28234.1"/>
    <property type="molecule type" value="Genomic_DNA"/>
</dbReference>
<feature type="compositionally biased region" description="Low complexity" evidence="1">
    <location>
        <begin position="321"/>
        <end position="368"/>
    </location>
</feature>
<proteinExistence type="predicted"/>
<comment type="caution">
    <text evidence="3">The sequence shown here is derived from an EMBL/GenBank/DDBJ whole genome shotgun (WGS) entry which is preliminary data.</text>
</comment>